<dbReference type="GO" id="GO:0003677">
    <property type="term" value="F:DNA binding"/>
    <property type="evidence" value="ECO:0007669"/>
    <property type="project" value="UniProtKB-KW"/>
</dbReference>
<dbReference type="SUPFAM" id="SSF101941">
    <property type="entry name" value="NAC domain"/>
    <property type="match status" value="1"/>
</dbReference>
<reference evidence="6" key="1">
    <citation type="journal article" date="2017" name="Nature">
        <title>The sunflower genome provides insights into oil metabolism, flowering and Asterid evolution.</title>
        <authorList>
            <person name="Badouin H."/>
            <person name="Gouzy J."/>
            <person name="Grassa C.J."/>
            <person name="Murat F."/>
            <person name="Staton S.E."/>
            <person name="Cottret L."/>
            <person name="Lelandais-Briere C."/>
            <person name="Owens G.L."/>
            <person name="Carrere S."/>
            <person name="Mayjonade B."/>
            <person name="Legrand L."/>
            <person name="Gill N."/>
            <person name="Kane N.C."/>
            <person name="Bowers J.E."/>
            <person name="Hubner S."/>
            <person name="Bellec A."/>
            <person name="Berard A."/>
            <person name="Berges H."/>
            <person name="Blanchet N."/>
            <person name="Boniface M.C."/>
            <person name="Brunel D."/>
            <person name="Catrice O."/>
            <person name="Chaidir N."/>
            <person name="Claudel C."/>
            <person name="Donnadieu C."/>
            <person name="Faraut T."/>
            <person name="Fievet G."/>
            <person name="Helmstetter N."/>
            <person name="King M."/>
            <person name="Knapp S.J."/>
            <person name="Lai Z."/>
            <person name="Le Paslier M.C."/>
            <person name="Lippi Y."/>
            <person name="Lorenzon L."/>
            <person name="Mandel J.R."/>
            <person name="Marage G."/>
            <person name="Marchand G."/>
            <person name="Marquand E."/>
            <person name="Bret-Mestries E."/>
            <person name="Morien E."/>
            <person name="Nambeesan S."/>
            <person name="Nguyen T."/>
            <person name="Pegot-Espagnet P."/>
            <person name="Pouilly N."/>
            <person name="Raftis F."/>
            <person name="Sallet E."/>
            <person name="Schiex T."/>
            <person name="Thomas J."/>
            <person name="Vandecasteele C."/>
            <person name="Vares D."/>
            <person name="Vear F."/>
            <person name="Vautrin S."/>
            <person name="Crespi M."/>
            <person name="Mangin B."/>
            <person name="Burke J.M."/>
            <person name="Salse J."/>
            <person name="Munos S."/>
            <person name="Vincourt P."/>
            <person name="Rieseberg L.H."/>
            <person name="Langlade N.B."/>
        </authorList>
    </citation>
    <scope>NUCLEOTIDE SEQUENCE</scope>
    <source>
        <tissue evidence="6">Leaves</tissue>
    </source>
</reference>
<accession>A0A9K3DI09</accession>
<sequence length="209" mass="23882">MDFRLNNFLQNPGFRFEPTDQELMVHYLQPKIQSLPLPYPIPEEDVCGSDPWNLPGDPQEERYFLCPVVTKYPNGKRTNRTTPSGRWKSTSANKPIFDSQNNHVGTKKTFVFYVFSPGSGFRTDWFMHEYKLANSIHGVQNWVVCKVFFKNRARNDAVEDVEEVQVRNTGAVYYVPRDFDLNLDADGSSSPGSSVVTVADVDVDEMNSK</sequence>
<evidence type="ECO:0000256" key="3">
    <source>
        <dbReference type="ARBA" id="ARBA00023163"/>
    </source>
</evidence>
<name>A0A9K3DI09_HELAN</name>
<dbReference type="InterPro" id="IPR036093">
    <property type="entry name" value="NAC_dom_sf"/>
</dbReference>
<feature type="domain" description="NAC" evidence="5">
    <location>
        <begin position="10"/>
        <end position="150"/>
    </location>
</feature>
<dbReference type="PANTHER" id="PTHR31719">
    <property type="entry name" value="NAC TRANSCRIPTION FACTOR 56"/>
    <property type="match status" value="1"/>
</dbReference>
<keyword evidence="7" id="KW-1185">Reference proteome</keyword>
<keyword evidence="4" id="KW-0539">Nucleus</keyword>
<proteinExistence type="predicted"/>
<dbReference type="AlphaFoldDB" id="A0A9K3DI09"/>
<dbReference type="EMBL" id="MNCJ02000332">
    <property type="protein sequence ID" value="KAF5754176.1"/>
    <property type="molecule type" value="Genomic_DNA"/>
</dbReference>
<dbReference type="PROSITE" id="PS51005">
    <property type="entry name" value="NAC"/>
    <property type="match status" value="1"/>
</dbReference>
<keyword evidence="3" id="KW-0804">Transcription</keyword>
<evidence type="ECO:0000256" key="2">
    <source>
        <dbReference type="ARBA" id="ARBA00023125"/>
    </source>
</evidence>
<evidence type="ECO:0000256" key="1">
    <source>
        <dbReference type="ARBA" id="ARBA00023015"/>
    </source>
</evidence>
<keyword evidence="1" id="KW-0805">Transcription regulation</keyword>
<dbReference type="Gramene" id="mRNA:HanXRQr2_Chr17g0788281">
    <property type="protein sequence ID" value="mRNA:HanXRQr2_Chr17g0788281"/>
    <property type="gene ID" value="HanXRQr2_Chr17g0788281"/>
</dbReference>
<dbReference type="Gene3D" id="2.170.150.80">
    <property type="entry name" value="NAC domain"/>
    <property type="match status" value="1"/>
</dbReference>
<evidence type="ECO:0000259" key="5">
    <source>
        <dbReference type="PROSITE" id="PS51005"/>
    </source>
</evidence>
<protein>
    <submittedName>
        <fullName evidence="6">Transcription factor NAM family</fullName>
    </submittedName>
</protein>
<dbReference type="GO" id="GO:0006355">
    <property type="term" value="P:regulation of DNA-templated transcription"/>
    <property type="evidence" value="ECO:0007669"/>
    <property type="project" value="InterPro"/>
</dbReference>
<evidence type="ECO:0000256" key="4">
    <source>
        <dbReference type="ARBA" id="ARBA00023242"/>
    </source>
</evidence>
<organism evidence="6 7">
    <name type="scientific">Helianthus annuus</name>
    <name type="common">Common sunflower</name>
    <dbReference type="NCBI Taxonomy" id="4232"/>
    <lineage>
        <taxon>Eukaryota</taxon>
        <taxon>Viridiplantae</taxon>
        <taxon>Streptophyta</taxon>
        <taxon>Embryophyta</taxon>
        <taxon>Tracheophyta</taxon>
        <taxon>Spermatophyta</taxon>
        <taxon>Magnoliopsida</taxon>
        <taxon>eudicotyledons</taxon>
        <taxon>Gunneridae</taxon>
        <taxon>Pentapetalae</taxon>
        <taxon>asterids</taxon>
        <taxon>campanulids</taxon>
        <taxon>Asterales</taxon>
        <taxon>Asteraceae</taxon>
        <taxon>Asteroideae</taxon>
        <taxon>Heliantheae alliance</taxon>
        <taxon>Heliantheae</taxon>
        <taxon>Helianthus</taxon>
    </lineage>
</organism>
<dbReference type="Pfam" id="PF02365">
    <property type="entry name" value="NAM"/>
    <property type="match status" value="1"/>
</dbReference>
<dbReference type="Proteomes" id="UP000215914">
    <property type="component" value="Unassembled WGS sequence"/>
</dbReference>
<evidence type="ECO:0000313" key="6">
    <source>
        <dbReference type="EMBL" id="KAF5754176.1"/>
    </source>
</evidence>
<comment type="caution">
    <text evidence="6">The sequence shown here is derived from an EMBL/GenBank/DDBJ whole genome shotgun (WGS) entry which is preliminary data.</text>
</comment>
<gene>
    <name evidence="6" type="ORF">HanXRQr2_Chr17g0788281</name>
</gene>
<dbReference type="PANTHER" id="PTHR31719:SF130">
    <property type="entry name" value="NAC DOMAIN-CONTAINING PROTEIN 18"/>
    <property type="match status" value="1"/>
</dbReference>
<dbReference type="InterPro" id="IPR003441">
    <property type="entry name" value="NAC-dom"/>
</dbReference>
<keyword evidence="2" id="KW-0238">DNA-binding</keyword>
<reference evidence="6" key="2">
    <citation type="submission" date="2020-06" db="EMBL/GenBank/DDBJ databases">
        <title>Helianthus annuus Genome sequencing and assembly Release 2.</title>
        <authorList>
            <person name="Gouzy J."/>
            <person name="Langlade N."/>
            <person name="Munos S."/>
        </authorList>
    </citation>
    <scope>NUCLEOTIDE SEQUENCE</scope>
    <source>
        <tissue evidence="6">Leaves</tissue>
    </source>
</reference>
<evidence type="ECO:0000313" key="7">
    <source>
        <dbReference type="Proteomes" id="UP000215914"/>
    </source>
</evidence>